<dbReference type="PROSITE" id="PS00108">
    <property type="entry name" value="PROTEIN_KINASE_ST"/>
    <property type="match status" value="1"/>
</dbReference>
<keyword evidence="4" id="KW-0547">Nucleotide-binding</keyword>
<evidence type="ECO:0000259" key="8">
    <source>
        <dbReference type="PROSITE" id="PS50011"/>
    </source>
</evidence>
<reference evidence="9 10" key="1">
    <citation type="journal article" date="2021" name="Environ. Microbiol.">
        <title>Gene family expansions and transcriptome signatures uncover fungal adaptations to wood decay.</title>
        <authorList>
            <person name="Hage H."/>
            <person name="Miyauchi S."/>
            <person name="Viragh M."/>
            <person name="Drula E."/>
            <person name="Min B."/>
            <person name="Chaduli D."/>
            <person name="Navarro D."/>
            <person name="Favel A."/>
            <person name="Norest M."/>
            <person name="Lesage-Meessen L."/>
            <person name="Balint B."/>
            <person name="Merenyi Z."/>
            <person name="de Eugenio L."/>
            <person name="Morin E."/>
            <person name="Martinez A.T."/>
            <person name="Baldrian P."/>
            <person name="Stursova M."/>
            <person name="Martinez M.J."/>
            <person name="Novotny C."/>
            <person name="Magnuson J.K."/>
            <person name="Spatafora J.W."/>
            <person name="Maurice S."/>
            <person name="Pangilinan J."/>
            <person name="Andreopoulos W."/>
            <person name="LaButti K."/>
            <person name="Hundley H."/>
            <person name="Na H."/>
            <person name="Kuo A."/>
            <person name="Barry K."/>
            <person name="Lipzen A."/>
            <person name="Henrissat B."/>
            <person name="Riley R."/>
            <person name="Ahrendt S."/>
            <person name="Nagy L.G."/>
            <person name="Grigoriev I.V."/>
            <person name="Martin F."/>
            <person name="Rosso M.N."/>
        </authorList>
    </citation>
    <scope>NUCLEOTIDE SEQUENCE [LARGE SCALE GENOMIC DNA]</scope>
    <source>
        <strain evidence="9 10">CIRM-BRFM 1785</strain>
    </source>
</reference>
<dbReference type="RefSeq" id="XP_047783555.1">
    <property type="nucleotide sequence ID" value="XM_047920067.1"/>
</dbReference>
<accession>A0ABQ8KTU8</accession>
<dbReference type="Proteomes" id="UP000814176">
    <property type="component" value="Unassembled WGS sequence"/>
</dbReference>
<dbReference type="SUPFAM" id="SSF56112">
    <property type="entry name" value="Protein kinase-like (PK-like)"/>
    <property type="match status" value="1"/>
</dbReference>
<name>A0ABQ8KTU8_9APHY</name>
<feature type="region of interest" description="Disordered" evidence="7">
    <location>
        <begin position="360"/>
        <end position="379"/>
    </location>
</feature>
<protein>
    <submittedName>
        <fullName evidence="9">Kinase-like protein</fullName>
    </submittedName>
</protein>
<dbReference type="EMBL" id="JADCUA010000002">
    <property type="protein sequence ID" value="KAH9842508.1"/>
    <property type="molecule type" value="Genomic_DNA"/>
</dbReference>
<feature type="compositionally biased region" description="Gly residues" evidence="7">
    <location>
        <begin position="366"/>
        <end position="379"/>
    </location>
</feature>
<feature type="region of interest" description="Disordered" evidence="7">
    <location>
        <begin position="53"/>
        <end position="78"/>
    </location>
</feature>
<evidence type="ECO:0000256" key="5">
    <source>
        <dbReference type="ARBA" id="ARBA00022777"/>
    </source>
</evidence>
<evidence type="ECO:0000313" key="9">
    <source>
        <dbReference type="EMBL" id="KAH9842508.1"/>
    </source>
</evidence>
<dbReference type="InterPro" id="IPR000719">
    <property type="entry name" value="Prot_kinase_dom"/>
</dbReference>
<organism evidence="9 10">
    <name type="scientific">Rhodofomes roseus</name>
    <dbReference type="NCBI Taxonomy" id="34475"/>
    <lineage>
        <taxon>Eukaryota</taxon>
        <taxon>Fungi</taxon>
        <taxon>Dikarya</taxon>
        <taxon>Basidiomycota</taxon>
        <taxon>Agaricomycotina</taxon>
        <taxon>Agaricomycetes</taxon>
        <taxon>Polyporales</taxon>
        <taxon>Rhodofomes</taxon>
    </lineage>
</organism>
<dbReference type="Gene3D" id="1.10.510.10">
    <property type="entry name" value="Transferase(Phosphotransferase) domain 1"/>
    <property type="match status" value="1"/>
</dbReference>
<keyword evidence="6" id="KW-0067">ATP-binding</keyword>
<dbReference type="SMART" id="SM00220">
    <property type="entry name" value="S_TKc"/>
    <property type="match status" value="1"/>
</dbReference>
<proteinExistence type="inferred from homology"/>
<evidence type="ECO:0000256" key="6">
    <source>
        <dbReference type="ARBA" id="ARBA00022840"/>
    </source>
</evidence>
<sequence length="494" mass="53788">MVLEQGTVLRSTSLSVRLERVLGQGAFSSVWLARDIEGQVGVLELTRKTSLLRSKSQKRGRRLEGTRPKTSGTRPKGPVYMQREKRVNVREREGSDESVVLEDADATPRLDGLAAAMRRQQEGRLVAVKMTERTLCEKNSRSRVSFVREVEILRHIAHPSIVSYVHSFSTPAHHCLVLEYVGGGELFDLTDNPESHARLDEPLLRRMFGELCKAVGWMHGVGLVHRDIKLENILLTASPFASPLPAPHAPLIKLSDFGLSRFIDPAQPLLTTLCGSESYAAPELVTGRPYDGRETDAWACGVVLYALAARRLPFDLVVSRERDARGDAAARVSAKGPAAANSRAERRALLMRIAKAEYAWPEDGPSSGGGEGEGEGGARLAGARLARSVGVRRVVERLLVRNPGKRARVIDLWEEEWMRGDGAPLAPQAVVHGVGKDGEPVEARTDPDATPVPAQIVEAGPEVAMDGDAEVEDDDGLIVDEQDIGPGSVAHQEH</sequence>
<comment type="caution">
    <text evidence="9">The sequence shown here is derived from an EMBL/GenBank/DDBJ whole genome shotgun (WGS) entry which is preliminary data.</text>
</comment>
<evidence type="ECO:0000256" key="4">
    <source>
        <dbReference type="ARBA" id="ARBA00022741"/>
    </source>
</evidence>
<evidence type="ECO:0000256" key="2">
    <source>
        <dbReference type="ARBA" id="ARBA00022527"/>
    </source>
</evidence>
<evidence type="ECO:0000256" key="7">
    <source>
        <dbReference type="SAM" id="MobiDB-lite"/>
    </source>
</evidence>
<dbReference type="PANTHER" id="PTHR24346:SF82">
    <property type="entry name" value="KP78A-RELATED"/>
    <property type="match status" value="1"/>
</dbReference>
<dbReference type="PANTHER" id="PTHR24346">
    <property type="entry name" value="MAP/MICROTUBULE AFFINITY-REGULATING KINASE"/>
    <property type="match status" value="1"/>
</dbReference>
<evidence type="ECO:0000256" key="3">
    <source>
        <dbReference type="ARBA" id="ARBA00022679"/>
    </source>
</evidence>
<comment type="similarity">
    <text evidence="1">Belongs to the protein kinase superfamily. CAMK Ser/Thr protein kinase family. NIM1 subfamily.</text>
</comment>
<feature type="domain" description="Protein kinase" evidence="8">
    <location>
        <begin position="16"/>
        <end position="418"/>
    </location>
</feature>
<dbReference type="PROSITE" id="PS50011">
    <property type="entry name" value="PROTEIN_KINASE_DOM"/>
    <property type="match status" value="1"/>
</dbReference>
<gene>
    <name evidence="9" type="ORF">C8Q71DRAFT_699352</name>
</gene>
<dbReference type="Pfam" id="PF00069">
    <property type="entry name" value="Pkinase"/>
    <property type="match status" value="1"/>
</dbReference>
<dbReference type="GeneID" id="72000799"/>
<evidence type="ECO:0000256" key="1">
    <source>
        <dbReference type="ARBA" id="ARBA00010791"/>
    </source>
</evidence>
<keyword evidence="5" id="KW-0418">Kinase</keyword>
<dbReference type="InterPro" id="IPR008271">
    <property type="entry name" value="Ser/Thr_kinase_AS"/>
</dbReference>
<keyword evidence="2" id="KW-0723">Serine/threonine-protein kinase</keyword>
<dbReference type="InterPro" id="IPR011009">
    <property type="entry name" value="Kinase-like_dom_sf"/>
</dbReference>
<keyword evidence="3" id="KW-0808">Transferase</keyword>
<keyword evidence="10" id="KW-1185">Reference proteome</keyword>
<evidence type="ECO:0000313" key="10">
    <source>
        <dbReference type="Proteomes" id="UP000814176"/>
    </source>
</evidence>